<dbReference type="SUPFAM" id="SSF55785">
    <property type="entry name" value="PYP-like sensor domain (PAS domain)"/>
    <property type="match status" value="1"/>
</dbReference>
<dbReference type="InterPro" id="IPR050933">
    <property type="entry name" value="Circadian_TF"/>
</dbReference>
<name>A0ABM1EG76_PRICU</name>
<keyword evidence="1" id="KW-1185">Reference proteome</keyword>
<reference evidence="2" key="1">
    <citation type="submission" date="2025-08" db="UniProtKB">
        <authorList>
            <consortium name="RefSeq"/>
        </authorList>
    </citation>
    <scope>IDENTIFICATION</scope>
</reference>
<dbReference type="GeneID" id="106811968"/>
<accession>A0ABM1EG76</accession>
<evidence type="ECO:0000313" key="1">
    <source>
        <dbReference type="Proteomes" id="UP000695022"/>
    </source>
</evidence>
<dbReference type="Pfam" id="PF14598">
    <property type="entry name" value="PAS_11"/>
    <property type="match status" value="1"/>
</dbReference>
<organism evidence="1 2">
    <name type="scientific">Priapulus caudatus</name>
    <name type="common">Priapulid worm</name>
    <dbReference type="NCBI Taxonomy" id="37621"/>
    <lineage>
        <taxon>Eukaryota</taxon>
        <taxon>Metazoa</taxon>
        <taxon>Ecdysozoa</taxon>
        <taxon>Scalidophora</taxon>
        <taxon>Priapulida</taxon>
        <taxon>Priapulimorpha</taxon>
        <taxon>Priapulimorphida</taxon>
        <taxon>Priapulidae</taxon>
        <taxon>Priapulus</taxon>
    </lineage>
</organism>
<dbReference type="PANTHER" id="PTHR23042">
    <property type="entry name" value="CIRCADIAN PROTEIN CLOCK/ARNT/BMAL/PAS"/>
    <property type="match status" value="1"/>
</dbReference>
<dbReference type="RefSeq" id="XP_014671197.1">
    <property type="nucleotide sequence ID" value="XM_014815711.1"/>
</dbReference>
<dbReference type="Gene3D" id="3.30.450.20">
    <property type="entry name" value="PAS domain"/>
    <property type="match status" value="2"/>
</dbReference>
<sequence>MVLQVDLLGNSIYKILHPDDVNCFKLFMLVSRDSSPELQARAERHVSVRMALKSHKPVNAYYPVSVEGQMADVSDRLNALDRNRHGVFMSAFVSPQHNDAIPVGLRFPLAENQYRTKHHLDGRVIDIDSQAALLTGFMPSYLRGYTPYERTILMEDLPFIGIQHKLIFSIKETKSMWRMMTANGQIVYSHSQSWLINHTWKEAPDYIISINTIMEENRGKLLHDIFVRMVTRQKLPAVSESVRREVEKYLPVSQKFPCGYDGIQQLLKLKYDVDLPEFPLPKSADAPKTPRGLVWPE</sequence>
<dbReference type="Proteomes" id="UP000695022">
    <property type="component" value="Unplaced"/>
</dbReference>
<evidence type="ECO:0000313" key="2">
    <source>
        <dbReference type="RefSeq" id="XP_014671197.1"/>
    </source>
</evidence>
<protein>
    <submittedName>
        <fullName evidence="2">Uncharacterized protein LOC106811968</fullName>
    </submittedName>
</protein>
<gene>
    <name evidence="2" type="primary">LOC106811968</name>
</gene>
<proteinExistence type="predicted"/>
<dbReference type="InterPro" id="IPR035965">
    <property type="entry name" value="PAS-like_dom_sf"/>
</dbReference>